<dbReference type="AlphaFoldDB" id="A0A0S7C3H0"/>
<keyword evidence="1" id="KW-0732">Signal</keyword>
<dbReference type="InterPro" id="IPR024361">
    <property type="entry name" value="BACON"/>
</dbReference>
<dbReference type="Gene3D" id="2.60.40.10">
    <property type="entry name" value="Immunoglobulins"/>
    <property type="match status" value="4"/>
</dbReference>
<dbReference type="RefSeq" id="WP_062040257.1">
    <property type="nucleotide sequence ID" value="NZ_DF968182.1"/>
</dbReference>
<dbReference type="STRING" id="1678841.TBC1_111480"/>
<dbReference type="Proteomes" id="UP000053091">
    <property type="component" value="Unassembled WGS sequence"/>
</dbReference>
<keyword evidence="4" id="KW-1185">Reference proteome</keyword>
<dbReference type="EMBL" id="DF968182">
    <property type="protein sequence ID" value="GAP43327.1"/>
    <property type="molecule type" value="Genomic_DNA"/>
</dbReference>
<feature type="domain" description="BACON" evidence="2">
    <location>
        <begin position="350"/>
        <end position="433"/>
    </location>
</feature>
<gene>
    <name evidence="3" type="ORF">TBC1_111480</name>
</gene>
<accession>A0A0S7C3H0</accession>
<organism evidence="3">
    <name type="scientific">Lentimicrobium saccharophilum</name>
    <dbReference type="NCBI Taxonomy" id="1678841"/>
    <lineage>
        <taxon>Bacteria</taxon>
        <taxon>Pseudomonadati</taxon>
        <taxon>Bacteroidota</taxon>
        <taxon>Bacteroidia</taxon>
        <taxon>Bacteroidales</taxon>
        <taxon>Lentimicrobiaceae</taxon>
        <taxon>Lentimicrobium</taxon>
    </lineage>
</organism>
<feature type="domain" description="BACON" evidence="2">
    <location>
        <begin position="437"/>
        <end position="519"/>
    </location>
</feature>
<evidence type="ECO:0000259" key="2">
    <source>
        <dbReference type="Pfam" id="PF19190"/>
    </source>
</evidence>
<sequence>MKRIILTAVILFPLFSFAQTLFRSGVFLTHSTGQNIWGPNGSPTSIPQEIQVYNTNHGYTGSQAVSMVRQSWPLNPWENEWERWHRIFDGEDPAANITPILTNNKIVVVKSCFPSSAMTGWGQPSDTLNRTVKSVYNYKWHWRSIVSVMAQHPENFFAIWTNAPLNQANTNPNAAMLAKSFCTWAKDTLAQGLDPVMGAMPPNVYVFNYFAKLTDANGYQMPQYAVSNTDSHPNAAATALVAPQFVSEIFGAAIAYEQGAAVLSVMPASQQVTSQAGTAEFTVTTTLGWTAQSNAGWCTVTPSGSGSGILNAQYAENTEVSQRSALITVSSPGIADQTVTLTQQGAAVVLNVTPQSQQVESGSGTAEFNVVSNTSWNAQSDAGWCTVTPAGSGNGMLVAECEANGGSSPRTATISVNAEGADPEIVTVVQAGASAVLSVSPVEQFVTSEAGAAEFSVTSNTVWTAVSNAEWCTVTPEGSGSAALLAEYYANSVNTSRTATITISAAGAPDQQVLLVQEAAAATLAVMPEMQQVSPDAGSVVFSVFSNTSWNAVCNATWCNAEASGEGEGQISAVYEANPSEDDRIAVITVSTLNGGPSAEVLLLQEGLVTNVEIIQAGTFTVFPNPSGGQVRISGLSLAGGKTRWLLADQAGRLVKSGEAVLQNEMFFDLGKPAQGRYFLILKSDSGTQWASLIIN</sequence>
<protein>
    <submittedName>
        <fullName evidence="3">Bacteroidetes-Associated Carbohydrate-binding Often N-terminal</fullName>
    </submittedName>
</protein>
<name>A0A0S7C3H0_9BACT</name>
<feature type="domain" description="BACON" evidence="2">
    <location>
        <begin position="263"/>
        <end position="346"/>
    </location>
</feature>
<reference evidence="3" key="1">
    <citation type="journal article" date="2015" name="Genome Announc.">
        <title>Draft Genome Sequence of Bacteroidales Strain TBC1, a Novel Isolate from a Methanogenic Wastewater Treatment System.</title>
        <authorList>
            <person name="Tourlousse D.M."/>
            <person name="Matsuura N."/>
            <person name="Sun L."/>
            <person name="Toyonaga M."/>
            <person name="Kuroda K."/>
            <person name="Ohashi A."/>
            <person name="Cruz R."/>
            <person name="Yamaguchi T."/>
            <person name="Sekiguchi Y."/>
        </authorList>
    </citation>
    <scope>NUCLEOTIDE SEQUENCE [LARGE SCALE GENOMIC DNA]</scope>
    <source>
        <strain evidence="3">TBC1</strain>
    </source>
</reference>
<evidence type="ECO:0000313" key="3">
    <source>
        <dbReference type="EMBL" id="GAP43327.1"/>
    </source>
</evidence>
<proteinExistence type="predicted"/>
<feature type="signal peptide" evidence="1">
    <location>
        <begin position="1"/>
        <end position="18"/>
    </location>
</feature>
<dbReference type="CDD" id="cd14948">
    <property type="entry name" value="BACON"/>
    <property type="match status" value="4"/>
</dbReference>
<feature type="chain" id="PRO_5006633500" evidence="1">
    <location>
        <begin position="19"/>
        <end position="696"/>
    </location>
</feature>
<evidence type="ECO:0000313" key="4">
    <source>
        <dbReference type="Proteomes" id="UP000053091"/>
    </source>
</evidence>
<dbReference type="InterPro" id="IPR013783">
    <property type="entry name" value="Ig-like_fold"/>
</dbReference>
<feature type="domain" description="BACON" evidence="2">
    <location>
        <begin position="524"/>
        <end position="598"/>
    </location>
</feature>
<dbReference type="Pfam" id="PF19190">
    <property type="entry name" value="BACON_2"/>
    <property type="match status" value="4"/>
</dbReference>
<evidence type="ECO:0000256" key="1">
    <source>
        <dbReference type="SAM" id="SignalP"/>
    </source>
</evidence>